<sequence>RLAKLSARRERSLAIKKINENIGKMRKVLLMIRVIRTLRQM</sequence>
<keyword evidence="2" id="KW-1185">Reference proteome</keyword>
<proteinExistence type="predicted"/>
<dbReference type="EMBL" id="CAJVPM010039894">
    <property type="protein sequence ID" value="CAG8702018.1"/>
    <property type="molecule type" value="Genomic_DNA"/>
</dbReference>
<feature type="non-terminal residue" evidence="1">
    <location>
        <position position="41"/>
    </location>
</feature>
<accession>A0ACA9PB95</accession>
<gene>
    <name evidence="1" type="ORF">SCALOS_LOCUS10530</name>
</gene>
<reference evidence="1" key="1">
    <citation type="submission" date="2021-06" db="EMBL/GenBank/DDBJ databases">
        <authorList>
            <person name="Kallberg Y."/>
            <person name="Tangrot J."/>
            <person name="Rosling A."/>
        </authorList>
    </citation>
    <scope>NUCLEOTIDE SEQUENCE</scope>
    <source>
        <strain evidence="1">AU212A</strain>
    </source>
</reference>
<comment type="caution">
    <text evidence="1">The sequence shown here is derived from an EMBL/GenBank/DDBJ whole genome shotgun (WGS) entry which is preliminary data.</text>
</comment>
<dbReference type="Proteomes" id="UP000789860">
    <property type="component" value="Unassembled WGS sequence"/>
</dbReference>
<name>A0ACA9PB95_9GLOM</name>
<evidence type="ECO:0000313" key="1">
    <source>
        <dbReference type="EMBL" id="CAG8702018.1"/>
    </source>
</evidence>
<feature type="non-terminal residue" evidence="1">
    <location>
        <position position="1"/>
    </location>
</feature>
<evidence type="ECO:0000313" key="2">
    <source>
        <dbReference type="Proteomes" id="UP000789860"/>
    </source>
</evidence>
<organism evidence="1 2">
    <name type="scientific">Scutellospora calospora</name>
    <dbReference type="NCBI Taxonomy" id="85575"/>
    <lineage>
        <taxon>Eukaryota</taxon>
        <taxon>Fungi</taxon>
        <taxon>Fungi incertae sedis</taxon>
        <taxon>Mucoromycota</taxon>
        <taxon>Glomeromycotina</taxon>
        <taxon>Glomeromycetes</taxon>
        <taxon>Diversisporales</taxon>
        <taxon>Gigasporaceae</taxon>
        <taxon>Scutellospora</taxon>
    </lineage>
</organism>
<protein>
    <submittedName>
        <fullName evidence="1">4696_t:CDS:1</fullName>
    </submittedName>
</protein>